<feature type="domain" description="HTH arsR-type" evidence="4">
    <location>
        <begin position="23"/>
        <end position="118"/>
    </location>
</feature>
<dbReference type="Pfam" id="PF01022">
    <property type="entry name" value="HTH_5"/>
    <property type="match status" value="1"/>
</dbReference>
<evidence type="ECO:0000259" key="4">
    <source>
        <dbReference type="PROSITE" id="PS50987"/>
    </source>
</evidence>
<dbReference type="PANTHER" id="PTHR43132">
    <property type="entry name" value="ARSENICAL RESISTANCE OPERON REPRESSOR ARSR-RELATED"/>
    <property type="match status" value="1"/>
</dbReference>
<dbReference type="SMART" id="SM00418">
    <property type="entry name" value="HTH_ARSR"/>
    <property type="match status" value="1"/>
</dbReference>
<accession>A0A4R4P338</accession>
<dbReference type="GO" id="GO:0003700">
    <property type="term" value="F:DNA-binding transcription factor activity"/>
    <property type="evidence" value="ECO:0007669"/>
    <property type="project" value="InterPro"/>
</dbReference>
<dbReference type="AlphaFoldDB" id="A0A4R4P338"/>
<evidence type="ECO:0000313" key="6">
    <source>
        <dbReference type="Proteomes" id="UP000295431"/>
    </source>
</evidence>
<dbReference type="InterPro" id="IPR001845">
    <property type="entry name" value="HTH_ArsR_DNA-bd_dom"/>
</dbReference>
<dbReference type="PANTHER" id="PTHR43132:SF6">
    <property type="entry name" value="HTH-TYPE TRANSCRIPTIONAL REPRESSOR CZRA"/>
    <property type="match status" value="1"/>
</dbReference>
<evidence type="ECO:0000256" key="2">
    <source>
        <dbReference type="ARBA" id="ARBA00023125"/>
    </source>
</evidence>
<dbReference type="InterPro" id="IPR036390">
    <property type="entry name" value="WH_DNA-bd_sf"/>
</dbReference>
<dbReference type="PRINTS" id="PR00778">
    <property type="entry name" value="HTHARSR"/>
</dbReference>
<dbReference type="SUPFAM" id="SSF46785">
    <property type="entry name" value="Winged helix' DNA-binding domain"/>
    <property type="match status" value="1"/>
</dbReference>
<dbReference type="EMBL" id="SMJW01000072">
    <property type="protein sequence ID" value="TDC15090.1"/>
    <property type="molecule type" value="Genomic_DNA"/>
</dbReference>
<name>A0A4R4P338_9ACTN</name>
<sequence length="124" mass="13597">MSKLSHKHPIDAAGVDRAHAAGLGAAEAERLGVLLALLSDQTRLRILFVLVSVEELCVGDLALALDISMDQSSYALKQLRSAGLVQTRRAGRVVHYRLADGFPRQLLEHCLRELLTISEREARS</sequence>
<dbReference type="RefSeq" id="WP_131939945.1">
    <property type="nucleotide sequence ID" value="NZ_BAAAMX010000037.1"/>
</dbReference>
<evidence type="ECO:0000313" key="5">
    <source>
        <dbReference type="EMBL" id="TDC15090.1"/>
    </source>
</evidence>
<dbReference type="InterPro" id="IPR011991">
    <property type="entry name" value="ArsR-like_HTH"/>
</dbReference>
<dbReference type="Proteomes" id="UP000295431">
    <property type="component" value="Unassembled WGS sequence"/>
</dbReference>
<comment type="caution">
    <text evidence="5">The sequence shown here is derived from an EMBL/GenBank/DDBJ whole genome shotgun (WGS) entry which is preliminary data.</text>
</comment>
<protein>
    <submittedName>
        <fullName evidence="5">Metalloregulator ArsR/SmtB family transcription factor</fullName>
    </submittedName>
</protein>
<keyword evidence="3" id="KW-0804">Transcription</keyword>
<gene>
    <name evidence="5" type="ORF">E1284_16355</name>
</gene>
<dbReference type="NCBIfam" id="NF033788">
    <property type="entry name" value="HTH_metalloreg"/>
    <property type="match status" value="1"/>
</dbReference>
<dbReference type="GO" id="GO:0003677">
    <property type="term" value="F:DNA binding"/>
    <property type="evidence" value="ECO:0007669"/>
    <property type="project" value="UniProtKB-KW"/>
</dbReference>
<organism evidence="5 6">
    <name type="scientific">Actinomadura bangladeshensis</name>
    <dbReference type="NCBI Taxonomy" id="453573"/>
    <lineage>
        <taxon>Bacteria</taxon>
        <taxon>Bacillati</taxon>
        <taxon>Actinomycetota</taxon>
        <taxon>Actinomycetes</taxon>
        <taxon>Streptosporangiales</taxon>
        <taxon>Thermomonosporaceae</taxon>
        <taxon>Actinomadura</taxon>
    </lineage>
</organism>
<keyword evidence="1" id="KW-0805">Transcription regulation</keyword>
<keyword evidence="2" id="KW-0238">DNA-binding</keyword>
<dbReference type="Gene3D" id="1.10.10.10">
    <property type="entry name" value="Winged helix-like DNA-binding domain superfamily/Winged helix DNA-binding domain"/>
    <property type="match status" value="1"/>
</dbReference>
<dbReference type="InterPro" id="IPR036388">
    <property type="entry name" value="WH-like_DNA-bd_sf"/>
</dbReference>
<dbReference type="CDD" id="cd00090">
    <property type="entry name" value="HTH_ARSR"/>
    <property type="match status" value="1"/>
</dbReference>
<reference evidence="5 6" key="1">
    <citation type="submission" date="2019-03" db="EMBL/GenBank/DDBJ databases">
        <title>Draft genome sequences of novel Actinobacteria.</title>
        <authorList>
            <person name="Sahin N."/>
            <person name="Ay H."/>
            <person name="Saygin H."/>
        </authorList>
    </citation>
    <scope>NUCLEOTIDE SEQUENCE [LARGE SCALE GENOMIC DNA]</scope>
    <source>
        <strain evidence="5 6">DSM 45347</strain>
    </source>
</reference>
<dbReference type="OrthoDB" id="9810923at2"/>
<keyword evidence="6" id="KW-1185">Reference proteome</keyword>
<evidence type="ECO:0000256" key="1">
    <source>
        <dbReference type="ARBA" id="ARBA00023015"/>
    </source>
</evidence>
<evidence type="ECO:0000256" key="3">
    <source>
        <dbReference type="ARBA" id="ARBA00023163"/>
    </source>
</evidence>
<proteinExistence type="predicted"/>
<dbReference type="PROSITE" id="PS50987">
    <property type="entry name" value="HTH_ARSR_2"/>
    <property type="match status" value="1"/>
</dbReference>
<dbReference type="InterPro" id="IPR051011">
    <property type="entry name" value="Metal_resp_trans_reg"/>
</dbReference>